<protein>
    <submittedName>
        <fullName evidence="2">Uncharacterized protein</fullName>
    </submittedName>
</protein>
<keyword evidence="1" id="KW-0472">Membrane</keyword>
<keyword evidence="1" id="KW-1133">Transmembrane helix</keyword>
<keyword evidence="1" id="KW-0812">Transmembrane</keyword>
<dbReference type="RefSeq" id="WP_341402909.1">
    <property type="nucleotide sequence ID" value="NZ_JBBUKT010000001.1"/>
</dbReference>
<keyword evidence="3" id="KW-1185">Reference proteome</keyword>
<feature type="transmembrane region" description="Helical" evidence="1">
    <location>
        <begin position="6"/>
        <end position="25"/>
    </location>
</feature>
<reference evidence="2 3" key="1">
    <citation type="submission" date="2024-04" db="EMBL/GenBank/DDBJ databases">
        <title>Luteolibacter sp. isolated from soil.</title>
        <authorList>
            <person name="An J."/>
        </authorList>
    </citation>
    <scope>NUCLEOTIDE SEQUENCE [LARGE SCALE GENOMIC DNA]</scope>
    <source>
        <strain evidence="2 3">Y139</strain>
    </source>
</reference>
<name>A0ABU9APA2_9BACT</name>
<comment type="caution">
    <text evidence="2">The sequence shown here is derived from an EMBL/GenBank/DDBJ whole genome shotgun (WGS) entry which is preliminary data.</text>
</comment>
<evidence type="ECO:0000256" key="1">
    <source>
        <dbReference type="SAM" id="Phobius"/>
    </source>
</evidence>
<dbReference type="EMBL" id="JBBUKT010000001">
    <property type="protein sequence ID" value="MEK7949491.1"/>
    <property type="molecule type" value="Genomic_DNA"/>
</dbReference>
<sequence>MDPRVAAILKWALYGVLALMTFVFFSRYHKREKLKDGIISDMRGLVSEASFYRALTEKDARTTYLRCIALLDDAKHLDMDSTEVFNRVFEKKDKGKTLAGNEFDDYPTREKLARETLTRAYQYAGQLDLLGPEQVAGLRLGELPSTPIRTAIICVIDPSISPGLEKVVPNFELRPFDNKNATPTDTDIAAARNLASDLAGAQIIDRDTENKIHRYFRPKDKEPAK</sequence>
<accession>A0ABU9APA2</accession>
<organism evidence="2 3">
    <name type="scientific">Luteolibacter soli</name>
    <dbReference type="NCBI Taxonomy" id="3135280"/>
    <lineage>
        <taxon>Bacteria</taxon>
        <taxon>Pseudomonadati</taxon>
        <taxon>Verrucomicrobiota</taxon>
        <taxon>Verrucomicrobiia</taxon>
        <taxon>Verrucomicrobiales</taxon>
        <taxon>Verrucomicrobiaceae</taxon>
        <taxon>Luteolibacter</taxon>
    </lineage>
</organism>
<evidence type="ECO:0000313" key="3">
    <source>
        <dbReference type="Proteomes" id="UP001371305"/>
    </source>
</evidence>
<evidence type="ECO:0000313" key="2">
    <source>
        <dbReference type="EMBL" id="MEK7949491.1"/>
    </source>
</evidence>
<proteinExistence type="predicted"/>
<gene>
    <name evidence="2" type="ORF">WKV53_03235</name>
</gene>
<dbReference type="Proteomes" id="UP001371305">
    <property type="component" value="Unassembled WGS sequence"/>
</dbReference>